<keyword evidence="3" id="KW-1185">Reference proteome</keyword>
<dbReference type="Proteomes" id="UP000268162">
    <property type="component" value="Unassembled WGS sequence"/>
</dbReference>
<keyword evidence="1" id="KW-0812">Transmembrane</keyword>
<sequence>MDTPPILSRAFDGTAISPANIVDTSTSQLMFPSAIPGLPALYVSNGLSIICSFAVICIYIFIRLVNAYLVKPIPLRLAFYASFVEGIFTIFRIVLIATRESSAFQTNAACGTILWFYINCSLLSLFIRILLPIHLLKILFFKQYHIPFYERQYLLLSFLASTILSCLPVISSMYGWTEMSQMCGPRPSEFYAVPSDRVNMLLWKWASYYGWIVFLVVFCLCVFLTLLYQLVRDRMKLHNAYKSGPAHLIATDESHKFWILVKKIIQRILWYPLIVILCHTVELYNAFQQITGSTFSPYGFFTSQLLLSLQAVFTLVVVFFEPSLWEAHRDYRDPDASSRNMRHSASMTPPSPQVIPWDIVIQAVEPKPSHLSPAFEPPRLVL</sequence>
<feature type="transmembrane region" description="Helical" evidence="1">
    <location>
        <begin position="116"/>
        <end position="141"/>
    </location>
</feature>
<feature type="transmembrane region" description="Helical" evidence="1">
    <location>
        <begin position="77"/>
        <end position="96"/>
    </location>
</feature>
<dbReference type="AlphaFoldDB" id="A0A4P9ZYU2"/>
<reference evidence="3" key="1">
    <citation type="journal article" date="2018" name="Nat. Microbiol.">
        <title>Leveraging single-cell genomics to expand the fungal tree of life.</title>
        <authorList>
            <person name="Ahrendt S.R."/>
            <person name="Quandt C.A."/>
            <person name="Ciobanu D."/>
            <person name="Clum A."/>
            <person name="Salamov A."/>
            <person name="Andreopoulos B."/>
            <person name="Cheng J.F."/>
            <person name="Woyke T."/>
            <person name="Pelin A."/>
            <person name="Henrissat B."/>
            <person name="Reynolds N.K."/>
            <person name="Benny G.L."/>
            <person name="Smith M.E."/>
            <person name="James T.Y."/>
            <person name="Grigoriev I.V."/>
        </authorList>
    </citation>
    <scope>NUCLEOTIDE SEQUENCE [LARGE SCALE GENOMIC DNA]</scope>
    <source>
        <strain evidence="3">RSA 468</strain>
    </source>
</reference>
<keyword evidence="1" id="KW-0472">Membrane</keyword>
<evidence type="ECO:0000313" key="2">
    <source>
        <dbReference type="EMBL" id="RKP37950.1"/>
    </source>
</evidence>
<dbReference type="EMBL" id="ML002426">
    <property type="protein sequence ID" value="RKP37950.1"/>
    <property type="molecule type" value="Genomic_DNA"/>
</dbReference>
<feature type="transmembrane region" description="Helical" evidence="1">
    <location>
        <begin position="208"/>
        <end position="228"/>
    </location>
</feature>
<accession>A0A4P9ZYU2</accession>
<feature type="transmembrane region" description="Helical" evidence="1">
    <location>
        <begin position="40"/>
        <end position="65"/>
    </location>
</feature>
<feature type="transmembrane region" description="Helical" evidence="1">
    <location>
        <begin position="268"/>
        <end position="287"/>
    </location>
</feature>
<proteinExistence type="predicted"/>
<feature type="transmembrane region" description="Helical" evidence="1">
    <location>
        <begin position="153"/>
        <end position="176"/>
    </location>
</feature>
<organism evidence="2 3">
    <name type="scientific">Dimargaris cristalligena</name>
    <dbReference type="NCBI Taxonomy" id="215637"/>
    <lineage>
        <taxon>Eukaryota</taxon>
        <taxon>Fungi</taxon>
        <taxon>Fungi incertae sedis</taxon>
        <taxon>Zoopagomycota</taxon>
        <taxon>Kickxellomycotina</taxon>
        <taxon>Dimargaritomycetes</taxon>
        <taxon>Dimargaritales</taxon>
        <taxon>Dimargaritaceae</taxon>
        <taxon>Dimargaris</taxon>
    </lineage>
</organism>
<gene>
    <name evidence="2" type="ORF">BJ085DRAFT_38245</name>
</gene>
<evidence type="ECO:0008006" key="4">
    <source>
        <dbReference type="Google" id="ProtNLM"/>
    </source>
</evidence>
<keyword evidence="1" id="KW-1133">Transmembrane helix</keyword>
<evidence type="ECO:0000256" key="1">
    <source>
        <dbReference type="SAM" id="Phobius"/>
    </source>
</evidence>
<protein>
    <recommendedName>
        <fullName evidence="4">G-protein coupled receptors family 1 profile domain-containing protein</fullName>
    </recommendedName>
</protein>
<feature type="transmembrane region" description="Helical" evidence="1">
    <location>
        <begin position="299"/>
        <end position="320"/>
    </location>
</feature>
<evidence type="ECO:0000313" key="3">
    <source>
        <dbReference type="Proteomes" id="UP000268162"/>
    </source>
</evidence>
<name>A0A4P9ZYU2_9FUNG</name>